<comment type="caution">
    <text evidence="4">The sequence shown here is derived from an EMBL/GenBank/DDBJ whole genome shotgun (WGS) entry which is preliminary data.</text>
</comment>
<dbReference type="Gene3D" id="1.20.120.1530">
    <property type="match status" value="1"/>
</dbReference>
<dbReference type="InterPro" id="IPR003660">
    <property type="entry name" value="HAMP_dom"/>
</dbReference>
<dbReference type="CDD" id="cd06225">
    <property type="entry name" value="HAMP"/>
    <property type="match status" value="1"/>
</dbReference>
<name>A0A3E2GWL6_SCYLI</name>
<accession>A0A3E2GWL6</accession>
<dbReference type="STRING" id="5539.A0A3E2GWL6"/>
<dbReference type="GO" id="GO:0004673">
    <property type="term" value="F:protein histidine kinase activity"/>
    <property type="evidence" value="ECO:0007669"/>
    <property type="project" value="TreeGrafter"/>
</dbReference>
<dbReference type="AlphaFoldDB" id="A0A3E2GWL6"/>
<gene>
    <name evidence="4" type="ORF">B7463_g10840</name>
</gene>
<dbReference type="Proteomes" id="UP000258309">
    <property type="component" value="Unassembled WGS sequence"/>
</dbReference>
<evidence type="ECO:0000313" key="5">
    <source>
        <dbReference type="Proteomes" id="UP000258309"/>
    </source>
</evidence>
<evidence type="ECO:0000256" key="1">
    <source>
        <dbReference type="ARBA" id="ARBA00022553"/>
    </source>
</evidence>
<dbReference type="OrthoDB" id="4524685at2759"/>
<dbReference type="PANTHER" id="PTHR45339">
    <property type="entry name" value="HYBRID SIGNAL TRANSDUCTION HISTIDINE KINASE J"/>
    <property type="match status" value="1"/>
</dbReference>
<dbReference type="Pfam" id="PF18947">
    <property type="entry name" value="HAMP_2"/>
    <property type="match status" value="1"/>
</dbReference>
<dbReference type="GO" id="GO:0071474">
    <property type="term" value="P:cellular hyperosmotic response"/>
    <property type="evidence" value="ECO:0007669"/>
    <property type="project" value="TreeGrafter"/>
</dbReference>
<evidence type="ECO:0000259" key="3">
    <source>
        <dbReference type="PROSITE" id="PS50885"/>
    </source>
</evidence>
<keyword evidence="1" id="KW-0597">Phosphoprotein</keyword>
<protein>
    <recommendedName>
        <fullName evidence="3">HAMP domain-containing protein</fullName>
    </recommendedName>
</protein>
<dbReference type="PANTHER" id="PTHR45339:SF1">
    <property type="entry name" value="HYBRID SIGNAL TRANSDUCTION HISTIDINE KINASE J"/>
    <property type="match status" value="1"/>
</dbReference>
<evidence type="ECO:0000256" key="2">
    <source>
        <dbReference type="ARBA" id="ARBA00023012"/>
    </source>
</evidence>
<sequence>MEQERVATLERELWKQQKANEAFQKAFREIGEIVTAVIKGDLSKKVQIYSAEMDPEIERLAQGEIIQLQQTINTMVDKLRMFADQITGATDDMEPGGMLGGQDELDGMKGVWNTLIVDINAMAENFIMLVRDMAMVTTAVATGDLTQRVRVGCKGESKALKEIINYMVDQLQQFAEEITMIAKKPSTERRLGQITMHHVQGTWKDLTENVNSMAINLERLDNFYSTVPPSPTKDRRFDSQVEELIRENDALREALRESLGDDAISISKFHNSISTNENSQELRKRFAELLQPKHTKLI</sequence>
<feature type="domain" description="HAMP" evidence="3">
    <location>
        <begin position="21"/>
        <end position="84"/>
    </location>
</feature>
<dbReference type="GO" id="GO:0016020">
    <property type="term" value="C:membrane"/>
    <property type="evidence" value="ECO:0007669"/>
    <property type="project" value="InterPro"/>
</dbReference>
<dbReference type="GO" id="GO:0000160">
    <property type="term" value="P:phosphorelay signal transduction system"/>
    <property type="evidence" value="ECO:0007669"/>
    <property type="project" value="UniProtKB-KW"/>
</dbReference>
<keyword evidence="2" id="KW-0902">Two-component regulatory system</keyword>
<feature type="domain" description="HAMP" evidence="3">
    <location>
        <begin position="130"/>
        <end position="176"/>
    </location>
</feature>
<feature type="non-terminal residue" evidence="4">
    <location>
        <position position="298"/>
    </location>
</feature>
<dbReference type="OMA" id="INAMAEN"/>
<feature type="non-terminal residue" evidence="4">
    <location>
        <position position="1"/>
    </location>
</feature>
<reference evidence="4 5" key="1">
    <citation type="submission" date="2018-05" db="EMBL/GenBank/DDBJ databases">
        <title>Draft genome sequence of Scytalidium lignicola DSM 105466, a ubiquitous saprotrophic fungus.</title>
        <authorList>
            <person name="Buettner E."/>
            <person name="Gebauer A.M."/>
            <person name="Hofrichter M."/>
            <person name="Liers C."/>
            <person name="Kellner H."/>
        </authorList>
    </citation>
    <scope>NUCLEOTIDE SEQUENCE [LARGE SCALE GENOMIC DNA]</scope>
    <source>
        <strain evidence="4 5">DSM 105466</strain>
    </source>
</reference>
<evidence type="ECO:0000313" key="4">
    <source>
        <dbReference type="EMBL" id="RFU25511.1"/>
    </source>
</evidence>
<organism evidence="4 5">
    <name type="scientific">Scytalidium lignicola</name>
    <name type="common">Hyphomycete</name>
    <dbReference type="NCBI Taxonomy" id="5539"/>
    <lineage>
        <taxon>Eukaryota</taxon>
        <taxon>Fungi</taxon>
        <taxon>Dikarya</taxon>
        <taxon>Ascomycota</taxon>
        <taxon>Pezizomycotina</taxon>
        <taxon>Leotiomycetes</taxon>
        <taxon>Leotiomycetes incertae sedis</taxon>
        <taxon>Scytalidium</taxon>
    </lineage>
</organism>
<dbReference type="SUPFAM" id="SSF58104">
    <property type="entry name" value="Methyl-accepting chemotaxis protein (MCP) signaling domain"/>
    <property type="match status" value="1"/>
</dbReference>
<keyword evidence="5" id="KW-1185">Reference proteome</keyword>
<proteinExistence type="predicted"/>
<dbReference type="PROSITE" id="PS50885">
    <property type="entry name" value="HAMP"/>
    <property type="match status" value="2"/>
</dbReference>
<dbReference type="EMBL" id="NCSJ02000328">
    <property type="protein sequence ID" value="RFU25511.1"/>
    <property type="molecule type" value="Genomic_DNA"/>
</dbReference>
<dbReference type="SMART" id="SM00304">
    <property type="entry name" value="HAMP"/>
    <property type="match status" value="2"/>
</dbReference>